<evidence type="ECO:0000313" key="2">
    <source>
        <dbReference type="Proteomes" id="UP000198824"/>
    </source>
</evidence>
<dbReference type="OrthoDB" id="7567255at2"/>
<keyword evidence="2" id="KW-1185">Reference proteome</keyword>
<sequence length="149" mass="17152">MPPYRTNDATFDVPQTWQDQSITAFRLPPAPGGGDASFVVTQDAGKGVLPFDTYFEQQAESVRRGLPEYEEVRRDRFELDGREAAWLEFRWTKDRVVMQLRQVYFDCGFKAVICTLTALPANMEYHDPEWRRVMKSLAFTPQPAPVAFP</sequence>
<dbReference type="STRING" id="1166337.SAMN05192580_3333"/>
<protein>
    <recommendedName>
        <fullName evidence="3">DUF1795 domain-containing protein</fullName>
    </recommendedName>
</protein>
<name>A0A1I6M2H1_9SPHN</name>
<dbReference type="EMBL" id="FOZG01000003">
    <property type="protein sequence ID" value="SFS09828.1"/>
    <property type="molecule type" value="Genomic_DNA"/>
</dbReference>
<organism evidence="1 2">
    <name type="scientific">Sphingomonas jatrophae</name>
    <dbReference type="NCBI Taxonomy" id="1166337"/>
    <lineage>
        <taxon>Bacteria</taxon>
        <taxon>Pseudomonadati</taxon>
        <taxon>Pseudomonadota</taxon>
        <taxon>Alphaproteobacteria</taxon>
        <taxon>Sphingomonadales</taxon>
        <taxon>Sphingomonadaceae</taxon>
        <taxon>Sphingomonas</taxon>
    </lineage>
</organism>
<dbReference type="Pfam" id="PF08786">
    <property type="entry name" value="DcrB"/>
    <property type="match status" value="1"/>
</dbReference>
<dbReference type="RefSeq" id="WP_093316208.1">
    <property type="nucleotide sequence ID" value="NZ_FOZG01000003.1"/>
</dbReference>
<dbReference type="Proteomes" id="UP000198824">
    <property type="component" value="Unassembled WGS sequence"/>
</dbReference>
<dbReference type="InterPro" id="IPR014894">
    <property type="entry name" value="DcrB/EagT6"/>
</dbReference>
<dbReference type="InterPro" id="IPR016123">
    <property type="entry name" value="Mog1/PsbP_a/b/a-sand"/>
</dbReference>
<evidence type="ECO:0008006" key="3">
    <source>
        <dbReference type="Google" id="ProtNLM"/>
    </source>
</evidence>
<reference evidence="1 2" key="1">
    <citation type="submission" date="2016-10" db="EMBL/GenBank/DDBJ databases">
        <authorList>
            <person name="de Groot N.N."/>
        </authorList>
    </citation>
    <scope>NUCLEOTIDE SEQUENCE [LARGE SCALE GENOMIC DNA]</scope>
    <source>
        <strain evidence="1 2">S5-249</strain>
    </source>
</reference>
<gene>
    <name evidence="1" type="ORF">SAMN05192580_3333</name>
</gene>
<accession>A0A1I6M2H1</accession>
<dbReference type="AlphaFoldDB" id="A0A1I6M2H1"/>
<dbReference type="Gene3D" id="3.40.1000.10">
    <property type="entry name" value="Mog1/PsbP, alpha/beta/alpha sandwich"/>
    <property type="match status" value="1"/>
</dbReference>
<evidence type="ECO:0000313" key="1">
    <source>
        <dbReference type="EMBL" id="SFS09828.1"/>
    </source>
</evidence>
<proteinExistence type="predicted"/>
<dbReference type="SUPFAM" id="SSF55724">
    <property type="entry name" value="Mog1p/PsbP-like"/>
    <property type="match status" value="1"/>
</dbReference>